<reference evidence="2" key="1">
    <citation type="submission" date="2016-11" db="UniProtKB">
        <authorList>
            <consortium name="WormBaseParasite"/>
        </authorList>
    </citation>
    <scope>IDENTIFICATION</scope>
    <source>
        <strain evidence="2">KR3021</strain>
    </source>
</reference>
<evidence type="ECO:0000313" key="1">
    <source>
        <dbReference type="Proteomes" id="UP000095286"/>
    </source>
</evidence>
<name>A0AC35UBY5_9BILA</name>
<dbReference type="WBParaSite" id="RSKR_0000943700.1">
    <property type="protein sequence ID" value="RSKR_0000943700.1"/>
    <property type="gene ID" value="RSKR_0000943700"/>
</dbReference>
<evidence type="ECO:0000313" key="2">
    <source>
        <dbReference type="WBParaSite" id="RSKR_0000943700.1"/>
    </source>
</evidence>
<dbReference type="Proteomes" id="UP000095286">
    <property type="component" value="Unplaced"/>
</dbReference>
<organism evidence="1 2">
    <name type="scientific">Rhabditophanes sp. KR3021</name>
    <dbReference type="NCBI Taxonomy" id="114890"/>
    <lineage>
        <taxon>Eukaryota</taxon>
        <taxon>Metazoa</taxon>
        <taxon>Ecdysozoa</taxon>
        <taxon>Nematoda</taxon>
        <taxon>Chromadorea</taxon>
        <taxon>Rhabditida</taxon>
        <taxon>Tylenchina</taxon>
        <taxon>Panagrolaimomorpha</taxon>
        <taxon>Strongyloidoidea</taxon>
        <taxon>Alloionematidae</taxon>
        <taxon>Rhabditophanes</taxon>
    </lineage>
</organism>
<protein>
    <submittedName>
        <fullName evidence="2">RRM domain-containing protein</fullName>
    </submittedName>
</protein>
<accession>A0AC35UBY5</accession>
<sequence>MGERRGPPNIQGLHSVKVDNLSYNTTPHELRKMFDKYGEIGDIHIPRNRADGKSKGFGFVRFYSRKEAERASDRNDGRRVDGRSIRCSLARYERPIDEKRPSRRDRSRSPEYRRRDGGRRSRSNDRYRSRSPVRDRSRSPIRQRSRSPIRQRSRSPAVGSRTRTPSRSPSPPKKSRSVSPRESRSPSSDGKKFSKSPKSVSHSPANSKTPSPKRDTNYEHDD</sequence>
<proteinExistence type="predicted"/>